<dbReference type="PROSITE" id="PS50042">
    <property type="entry name" value="CNMP_BINDING_3"/>
    <property type="match status" value="1"/>
</dbReference>
<reference evidence="3" key="1">
    <citation type="journal article" date="2019" name="Int. J. Syst. Evol. Microbiol.">
        <title>The Global Catalogue of Microorganisms (GCM) 10K type strain sequencing project: providing services to taxonomists for standard genome sequencing and annotation.</title>
        <authorList>
            <consortium name="The Broad Institute Genomics Platform"/>
            <consortium name="The Broad Institute Genome Sequencing Center for Infectious Disease"/>
            <person name="Wu L."/>
            <person name="Ma J."/>
        </authorList>
    </citation>
    <scope>NUCLEOTIDE SEQUENCE [LARGE SCALE GENOMIC DNA]</scope>
    <source>
        <strain evidence="3">JCM 15591</strain>
    </source>
</reference>
<evidence type="ECO:0000313" key="2">
    <source>
        <dbReference type="EMBL" id="GAA1748366.1"/>
    </source>
</evidence>
<sequence length="269" mass="27912">MLLAATTCAALGSLGVGWAMGVGGSRDSDLSAPSDYVTSRQHLEHGLSAADAVRSGTAWMDHGVLVAAQASDPEASNGRPGIRLDIEVKGASAADGGFLASTWQADLAQGVIAERLAGDSGNLADTIAEAHIEFIDETGDRSEIPSGVGDLEPGQRFGDPAITDDQARAALTAAAEKFGLTVLEARILHPLDRAAYVVVELPDEHALDGKFEALRHALLHDPKAFEGLYLEVRGPDGTPLARGSVAFRSGAGRIWQAPSYADRSGVAHG</sequence>
<dbReference type="EMBL" id="BAAAPN010000017">
    <property type="protein sequence ID" value="GAA1748366.1"/>
    <property type="molecule type" value="Genomic_DNA"/>
</dbReference>
<protein>
    <recommendedName>
        <fullName evidence="1">Cyclic nucleotide-binding domain-containing protein</fullName>
    </recommendedName>
</protein>
<comment type="caution">
    <text evidence="2">The sequence shown here is derived from an EMBL/GenBank/DDBJ whole genome shotgun (WGS) entry which is preliminary data.</text>
</comment>
<dbReference type="Proteomes" id="UP001501475">
    <property type="component" value="Unassembled WGS sequence"/>
</dbReference>
<gene>
    <name evidence="2" type="ORF">GCM10009810_06150</name>
</gene>
<dbReference type="InterPro" id="IPR000595">
    <property type="entry name" value="cNMP-bd_dom"/>
</dbReference>
<feature type="domain" description="Cyclic nucleotide-binding" evidence="1">
    <location>
        <begin position="118"/>
        <end position="184"/>
    </location>
</feature>
<keyword evidence="3" id="KW-1185">Reference proteome</keyword>
<accession>A0ABP4W9B1</accession>
<evidence type="ECO:0000313" key="3">
    <source>
        <dbReference type="Proteomes" id="UP001501475"/>
    </source>
</evidence>
<dbReference type="RefSeq" id="WP_344061941.1">
    <property type="nucleotide sequence ID" value="NZ_BAAAPN010000017.1"/>
</dbReference>
<evidence type="ECO:0000259" key="1">
    <source>
        <dbReference type="PROSITE" id="PS50042"/>
    </source>
</evidence>
<organism evidence="2 3">
    <name type="scientific">Nostocoides vanveenii</name>
    <dbReference type="NCBI Taxonomy" id="330835"/>
    <lineage>
        <taxon>Bacteria</taxon>
        <taxon>Bacillati</taxon>
        <taxon>Actinomycetota</taxon>
        <taxon>Actinomycetes</taxon>
        <taxon>Micrococcales</taxon>
        <taxon>Intrasporangiaceae</taxon>
        <taxon>Nostocoides</taxon>
    </lineage>
</organism>
<proteinExistence type="predicted"/>
<name>A0ABP4W9B1_9MICO</name>